<dbReference type="PANTHER" id="PTHR30332:SF24">
    <property type="entry name" value="SECRETIN GSPD-RELATED"/>
    <property type="match status" value="1"/>
</dbReference>
<dbReference type="Pfam" id="PF00263">
    <property type="entry name" value="Secretin"/>
    <property type="match status" value="1"/>
</dbReference>
<dbReference type="PANTHER" id="PTHR30332">
    <property type="entry name" value="PROBABLE GENERAL SECRETION PATHWAY PROTEIN D"/>
    <property type="match status" value="1"/>
</dbReference>
<feature type="domain" description="Type II/III secretion system secretin-like" evidence="5">
    <location>
        <begin position="397"/>
        <end position="566"/>
    </location>
</feature>
<comment type="subcellular location">
    <subcellularLocation>
        <location evidence="1">Membrane</location>
    </subcellularLocation>
</comment>
<evidence type="ECO:0000256" key="1">
    <source>
        <dbReference type="ARBA" id="ARBA00004370"/>
    </source>
</evidence>
<reference evidence="7" key="1">
    <citation type="submission" date="2018-11" db="EMBL/GenBank/DDBJ databases">
        <authorList>
            <consortium name="PulseNet: The National Subtyping Network for Foodborne Disease Surveillance"/>
            <person name="Tarr C.L."/>
            <person name="Trees E."/>
            <person name="Katz L.S."/>
            <person name="Carleton-Romer H.A."/>
            <person name="Stroika S."/>
            <person name="Kucerova Z."/>
            <person name="Roache K.F."/>
            <person name="Sabol A.L."/>
            <person name="Besser J."/>
            <person name="Gerner-Smidt P."/>
        </authorList>
    </citation>
    <scope>NUCLEOTIDE SEQUENCE</scope>
    <source>
        <strain evidence="7">PNUSAS061760</strain>
    </source>
</reference>
<proteinExistence type="predicted"/>
<feature type="compositionally biased region" description="Low complexity" evidence="4">
    <location>
        <begin position="232"/>
        <end position="241"/>
    </location>
</feature>
<keyword evidence="2" id="KW-0732">Signal</keyword>
<dbReference type="GO" id="GO:0009297">
    <property type="term" value="P:pilus assembly"/>
    <property type="evidence" value="ECO:0007669"/>
    <property type="project" value="InterPro"/>
</dbReference>
<dbReference type="AlphaFoldDB" id="A0A5T2NG19"/>
<dbReference type="InterPro" id="IPR050810">
    <property type="entry name" value="Bact_Secretion_Sys_Channel"/>
</dbReference>
<keyword evidence="3" id="KW-0472">Membrane</keyword>
<evidence type="ECO:0000256" key="4">
    <source>
        <dbReference type="SAM" id="MobiDB-lite"/>
    </source>
</evidence>
<evidence type="ECO:0000313" key="7">
    <source>
        <dbReference type="EMBL" id="EAM4901278.1"/>
    </source>
</evidence>
<dbReference type="InterPro" id="IPR013359">
    <property type="entry name" value="Pilus_4B_PilN"/>
</dbReference>
<evidence type="ECO:0000259" key="6">
    <source>
        <dbReference type="Pfam" id="PF07655"/>
    </source>
</evidence>
<dbReference type="EMBL" id="AACVBZ010000020">
    <property type="protein sequence ID" value="EAM4901278.1"/>
    <property type="molecule type" value="Genomic_DNA"/>
</dbReference>
<evidence type="ECO:0000256" key="3">
    <source>
        <dbReference type="ARBA" id="ARBA00023136"/>
    </source>
</evidence>
<protein>
    <submittedName>
        <fullName evidence="7">PilN family type IVB pilus formation outer membrane protein</fullName>
    </submittedName>
</protein>
<evidence type="ECO:0000256" key="2">
    <source>
        <dbReference type="ARBA" id="ARBA00022729"/>
    </source>
</evidence>
<dbReference type="NCBIfam" id="TIGR02520">
    <property type="entry name" value="pilus_B_mal_scr"/>
    <property type="match status" value="1"/>
</dbReference>
<organism evidence="7">
    <name type="scientific">Salmonella enterica</name>
    <name type="common">Salmonella choleraesuis</name>
    <dbReference type="NCBI Taxonomy" id="28901"/>
    <lineage>
        <taxon>Bacteria</taxon>
        <taxon>Pseudomonadati</taxon>
        <taxon>Pseudomonadota</taxon>
        <taxon>Gammaproteobacteria</taxon>
        <taxon>Enterobacterales</taxon>
        <taxon>Enterobacteriaceae</taxon>
        <taxon>Salmonella</taxon>
    </lineage>
</organism>
<name>A0A5T2NG19_SALER</name>
<comment type="caution">
    <text evidence="7">The sequence shown here is derived from an EMBL/GenBank/DDBJ whole genome shotgun (WGS) entry which is preliminary data.</text>
</comment>
<feature type="region of interest" description="Disordered" evidence="4">
    <location>
        <begin position="230"/>
        <end position="257"/>
    </location>
</feature>
<gene>
    <name evidence="7" type="ORF">EHN16_21050</name>
</gene>
<dbReference type="InterPro" id="IPR011514">
    <property type="entry name" value="Secretin_N_2"/>
</dbReference>
<dbReference type="Pfam" id="PF07655">
    <property type="entry name" value="Secretin_N_2"/>
    <property type="match status" value="1"/>
</dbReference>
<sequence>MYEQKIIASAIAVGALLLLSLPGCTIQRMNEVKKSAEDTGVKASSLIQQMGDNHPVVRFTNSQYINTSPLPKPKYDAPRQVVNCNIQYLTVKPQDIFELSQDLSEQCHIRFRVSPDASAYLGSVGTGGGVTQRLTDVPSPVINSGEMKPLAMFGAQANNNAAPTTVATRKITDIRYSGSLGRFLDLVTGRLGISWKYENGEVIFYYLETKRFDIQPADASYKLTGTVTSGLSSATGTDSSNSGGGSDSGVSGSGGSTMSSTVGMGNDLYKDLKTTVESMLTPGVGRLSLNSTTGTMMVTDVPEVVRQVGEYIEDENSTLSKQVILKVVTYTVNTDTSDLVGIDWNLVWKSLSGKYGIKLANSSRTGSDDAITGGFSVLDTAEGAAKQFAGTSFLLDALSQQVRVADVKTNTVMTTNMAAAPVLVGQQTTYLKSSESTPYVSGNSTVTTQTLTPGSVTTGTNITIFPKILKNSDRLMLNMFMDISSLKNMRVITSDTQKLEAPNVDTRSLQQRIWLKPGQTIVMSGFEQNTDNSTRKGVGEPENIAFGGSLSGAKTKQTFVITVTPYVR</sequence>
<dbReference type="GO" id="GO:0009306">
    <property type="term" value="P:protein secretion"/>
    <property type="evidence" value="ECO:0007669"/>
    <property type="project" value="InterPro"/>
</dbReference>
<dbReference type="InterPro" id="IPR004846">
    <property type="entry name" value="T2SS/T3SS_dom"/>
</dbReference>
<dbReference type="GO" id="GO:0019867">
    <property type="term" value="C:outer membrane"/>
    <property type="evidence" value="ECO:0007669"/>
    <property type="project" value="InterPro"/>
</dbReference>
<feature type="domain" description="Secretin N-terminal" evidence="6">
    <location>
        <begin position="209"/>
        <end position="293"/>
    </location>
</feature>
<feature type="compositionally biased region" description="Gly residues" evidence="4">
    <location>
        <begin position="242"/>
        <end position="255"/>
    </location>
</feature>
<evidence type="ECO:0000259" key="5">
    <source>
        <dbReference type="Pfam" id="PF00263"/>
    </source>
</evidence>
<accession>A0A5T2NG19</accession>